<protein>
    <recommendedName>
        <fullName evidence="3">YggT family protein</fullName>
    </recommendedName>
</protein>
<dbReference type="GO" id="GO:0016020">
    <property type="term" value="C:membrane"/>
    <property type="evidence" value="ECO:0007669"/>
    <property type="project" value="InterPro"/>
</dbReference>
<evidence type="ECO:0000256" key="1">
    <source>
        <dbReference type="SAM" id="SignalP"/>
    </source>
</evidence>
<keyword evidence="1" id="KW-0732">Signal</keyword>
<sequence length="169" mass="18259">MKSLAYLILVAAHAKVGAFSPVSSLVDRHYSSNVNSVNFPPLHYASPDVAASLSAAVVSASTSSAVMLAETDPWVVPLQSVLDPLLNLLSFAMLCRIVISWYPNTNLSTLPYSLAVWPTEPLLRPTRAVVPPAFGVDISPMVWLGIFTFLHEILLGQQGLLTLKLKYGI</sequence>
<dbReference type="PANTHER" id="PTHR33219:SF14">
    <property type="entry name" value="PROTEIN COFACTOR ASSEMBLY OF COMPLEX C SUBUNIT B CCB3, CHLOROPLASTIC-RELATED"/>
    <property type="match status" value="1"/>
</dbReference>
<feature type="signal peptide" evidence="1">
    <location>
        <begin position="1"/>
        <end position="18"/>
    </location>
</feature>
<gene>
    <name evidence="2" type="ORF">CHYS00102_LOCUS27055</name>
</gene>
<name>A0A7S1FZ37_9STRA</name>
<dbReference type="InterPro" id="IPR003425">
    <property type="entry name" value="CCB3/YggT"/>
</dbReference>
<reference evidence="2" key="1">
    <citation type="submission" date="2021-01" db="EMBL/GenBank/DDBJ databases">
        <authorList>
            <person name="Corre E."/>
            <person name="Pelletier E."/>
            <person name="Niang G."/>
            <person name="Scheremetjew M."/>
            <person name="Finn R."/>
            <person name="Kale V."/>
            <person name="Holt S."/>
            <person name="Cochrane G."/>
            <person name="Meng A."/>
            <person name="Brown T."/>
            <person name="Cohen L."/>
        </authorList>
    </citation>
    <scope>NUCLEOTIDE SEQUENCE</scope>
    <source>
        <strain evidence="2">308</strain>
    </source>
</reference>
<feature type="chain" id="PRO_5031519947" description="YggT family protein" evidence="1">
    <location>
        <begin position="19"/>
        <end position="169"/>
    </location>
</feature>
<organism evidence="2">
    <name type="scientific">Corethron hystrix</name>
    <dbReference type="NCBI Taxonomy" id="216773"/>
    <lineage>
        <taxon>Eukaryota</taxon>
        <taxon>Sar</taxon>
        <taxon>Stramenopiles</taxon>
        <taxon>Ochrophyta</taxon>
        <taxon>Bacillariophyta</taxon>
        <taxon>Coscinodiscophyceae</taxon>
        <taxon>Corethrophycidae</taxon>
        <taxon>Corethrales</taxon>
        <taxon>Corethraceae</taxon>
        <taxon>Corethron</taxon>
    </lineage>
</organism>
<accession>A0A7S1FZ37</accession>
<proteinExistence type="predicted"/>
<evidence type="ECO:0000313" key="2">
    <source>
        <dbReference type="EMBL" id="CAD8899839.1"/>
    </source>
</evidence>
<dbReference type="AlphaFoldDB" id="A0A7S1FZ37"/>
<dbReference type="Pfam" id="PF02325">
    <property type="entry name" value="CCB3_YggT"/>
    <property type="match status" value="1"/>
</dbReference>
<evidence type="ECO:0008006" key="3">
    <source>
        <dbReference type="Google" id="ProtNLM"/>
    </source>
</evidence>
<dbReference type="EMBL" id="HBFR01037137">
    <property type="protein sequence ID" value="CAD8899839.1"/>
    <property type="molecule type" value="Transcribed_RNA"/>
</dbReference>
<dbReference type="PANTHER" id="PTHR33219">
    <property type="entry name" value="YLMG HOMOLOG PROTEIN 2, CHLOROPLASTIC"/>
    <property type="match status" value="1"/>
</dbReference>